<reference evidence="1" key="1">
    <citation type="submission" date="2020-05" db="EMBL/GenBank/DDBJ databases">
        <authorList>
            <person name="Chiriac C."/>
            <person name="Salcher M."/>
            <person name="Ghai R."/>
            <person name="Kavagutti S V."/>
        </authorList>
    </citation>
    <scope>NUCLEOTIDE SEQUENCE</scope>
</reference>
<dbReference type="EMBL" id="CAEZXE010000003">
    <property type="protein sequence ID" value="CAB4666328.1"/>
    <property type="molecule type" value="Genomic_DNA"/>
</dbReference>
<dbReference type="AlphaFoldDB" id="A0A6J6LZJ5"/>
<dbReference type="InterPro" id="IPR029069">
    <property type="entry name" value="HotDog_dom_sf"/>
</dbReference>
<gene>
    <name evidence="1" type="ORF">UFOPK2350_00076</name>
</gene>
<evidence type="ECO:0000313" key="1">
    <source>
        <dbReference type="EMBL" id="CAB4666328.1"/>
    </source>
</evidence>
<dbReference type="SUPFAM" id="SSF54637">
    <property type="entry name" value="Thioesterase/thiol ester dehydrase-isomerase"/>
    <property type="match status" value="1"/>
</dbReference>
<name>A0A6J6LZJ5_9ZZZZ</name>
<dbReference type="Gene3D" id="3.10.129.10">
    <property type="entry name" value="Hotdog Thioesterase"/>
    <property type="match status" value="1"/>
</dbReference>
<protein>
    <submittedName>
        <fullName evidence="1">Unannotated protein</fullName>
    </submittedName>
</protein>
<proteinExistence type="predicted"/>
<sequence>MAWPASTTRYRRCMTDIPSVISSVPSKLGTRLSFEDGQLVGHLSSPPEIAARGAVSMAAVAFLIDVVGGMTIDNDPTNWAFTSDLVIRLPLAPAPVSVDTRAVILRNGARSAICEMPLTVNGEEWGSSLISFAKVPRREGDPVKPPFDAHAAVTRMPTEPLKETLRAAAGFVSRDRSQGVVASDLRAELLNPAGAMQGAVVAGLVEAAAEDLADEQLGGDRPYVVTEMEVRFLAQNRQSPIVSSARFVGAPSDGLIRVDLFDDDGNGRLTTAAVVRVTPGP</sequence>
<accession>A0A6J6LZJ5</accession>
<organism evidence="1">
    <name type="scientific">freshwater metagenome</name>
    <dbReference type="NCBI Taxonomy" id="449393"/>
    <lineage>
        <taxon>unclassified sequences</taxon>
        <taxon>metagenomes</taxon>
        <taxon>ecological metagenomes</taxon>
    </lineage>
</organism>